<feature type="region of interest" description="Disordered" evidence="1">
    <location>
        <begin position="41"/>
        <end position="63"/>
    </location>
</feature>
<feature type="compositionally biased region" description="Basic residues" evidence="1">
    <location>
        <begin position="46"/>
        <end position="58"/>
    </location>
</feature>
<dbReference type="Proteomes" id="UP000002640">
    <property type="component" value="Unassembled WGS sequence"/>
</dbReference>
<protein>
    <submittedName>
        <fullName evidence="2">Uncharacterized protein</fullName>
    </submittedName>
</protein>
<gene>
    <name evidence="2" type="ORF">PHYSODRAFT_250479</name>
</gene>
<dbReference type="KEGG" id="psoj:PHYSODRAFT_250479"/>
<evidence type="ECO:0000256" key="1">
    <source>
        <dbReference type="SAM" id="MobiDB-lite"/>
    </source>
</evidence>
<reference evidence="2 3" key="1">
    <citation type="journal article" date="2006" name="Science">
        <title>Phytophthora genome sequences uncover evolutionary origins and mechanisms of pathogenesis.</title>
        <authorList>
            <person name="Tyler B.M."/>
            <person name="Tripathy S."/>
            <person name="Zhang X."/>
            <person name="Dehal P."/>
            <person name="Jiang R.H."/>
            <person name="Aerts A."/>
            <person name="Arredondo F.D."/>
            <person name="Baxter L."/>
            <person name="Bensasson D."/>
            <person name="Beynon J.L."/>
            <person name="Chapman J."/>
            <person name="Damasceno C.M."/>
            <person name="Dorrance A.E."/>
            <person name="Dou D."/>
            <person name="Dickerman A.W."/>
            <person name="Dubchak I.L."/>
            <person name="Garbelotto M."/>
            <person name="Gijzen M."/>
            <person name="Gordon S.G."/>
            <person name="Govers F."/>
            <person name="Grunwald N.J."/>
            <person name="Huang W."/>
            <person name="Ivors K.L."/>
            <person name="Jones R.W."/>
            <person name="Kamoun S."/>
            <person name="Krampis K."/>
            <person name="Lamour K.H."/>
            <person name="Lee M.K."/>
            <person name="McDonald W.H."/>
            <person name="Medina M."/>
            <person name="Meijer H.J."/>
            <person name="Nordberg E.K."/>
            <person name="Maclean D.J."/>
            <person name="Ospina-Giraldo M.D."/>
            <person name="Morris P.F."/>
            <person name="Phuntumart V."/>
            <person name="Putnam N.H."/>
            <person name="Rash S."/>
            <person name="Rose J.K."/>
            <person name="Sakihama Y."/>
            <person name="Salamov A.A."/>
            <person name="Savidor A."/>
            <person name="Scheuring C.F."/>
            <person name="Smith B.M."/>
            <person name="Sobral B.W."/>
            <person name="Terry A."/>
            <person name="Torto-Alalibo T.A."/>
            <person name="Win J."/>
            <person name="Xu Z."/>
            <person name="Zhang H."/>
            <person name="Grigoriev I.V."/>
            <person name="Rokhsar D.S."/>
            <person name="Boore J.L."/>
        </authorList>
    </citation>
    <scope>NUCLEOTIDE SEQUENCE [LARGE SCALE GENOMIC DNA]</scope>
    <source>
        <strain evidence="2 3">P6497</strain>
    </source>
</reference>
<evidence type="ECO:0000313" key="2">
    <source>
        <dbReference type="EMBL" id="EGZ25356.1"/>
    </source>
</evidence>
<proteinExistence type="predicted"/>
<dbReference type="InParanoid" id="G4YSC5"/>
<name>G4YSC5_PHYSP</name>
<dbReference type="AlphaFoldDB" id="G4YSC5"/>
<dbReference type="RefSeq" id="XP_009520644.1">
    <property type="nucleotide sequence ID" value="XM_009522349.1"/>
</dbReference>
<sequence>MSLIDVSPGSGGLAFRGISGGTHQIQLLIYPVEGSLQLIQGGRGSGGKRRGRNGRSGRGRNVTSLGHGCFGHLKGSLDPIEAAARKLALLPRNLRSEIRNVRRGEIELVVQSITIGVSSREIGLSACQLAIQILDLGGMQGYLIPEALDQLRTLTLCFLFQSGANILISNPSASRAKARR</sequence>
<evidence type="ECO:0000313" key="3">
    <source>
        <dbReference type="Proteomes" id="UP000002640"/>
    </source>
</evidence>
<accession>G4YSC5</accession>
<dbReference type="GeneID" id="20638047"/>
<keyword evidence="3" id="KW-1185">Reference proteome</keyword>
<organism evidence="2 3">
    <name type="scientific">Phytophthora sojae (strain P6497)</name>
    <name type="common">Soybean stem and root rot agent</name>
    <name type="synonym">Phytophthora megasperma f. sp. glycines</name>
    <dbReference type="NCBI Taxonomy" id="1094619"/>
    <lineage>
        <taxon>Eukaryota</taxon>
        <taxon>Sar</taxon>
        <taxon>Stramenopiles</taxon>
        <taxon>Oomycota</taxon>
        <taxon>Peronosporomycetes</taxon>
        <taxon>Peronosporales</taxon>
        <taxon>Peronosporaceae</taxon>
        <taxon>Phytophthora</taxon>
    </lineage>
</organism>
<dbReference type="EMBL" id="JH159152">
    <property type="protein sequence ID" value="EGZ25356.1"/>
    <property type="molecule type" value="Genomic_DNA"/>
</dbReference>